<accession>A0ACB9C474</accession>
<sequence length="460" mass="51964">MYWLKKVEMDFESSECDVSQRVKFASQLLMGEALIWWNLTRSVLTPEDKLEEEFKNLKKGALSITNYSKFFLEKLKLVGHLVPDERAKIKAYQHGLPARMKTAVRNARGLTLQDVIEESLLIENDFEAEKDERVAVGEKRKWEGPSGPIRQSKSFVTRRSGDIRREWRWCHKCKAKHSGSVECAKCGKKGHAIWDWPIRGPVCFECREPGHMKKDCPKLVVGNRGNSFRSTARVEQPSRAPSRAFRMTTEEAKETANVLSGTFLVNSLPARVLFDSGATCSFVSVNFCNQFVIPSSVLPDALVVEVDNGDQVIIRDCYCDCTLEIDGNPFGMIQVPLSENGVVTIYGEKGKRSNSIISSLKARKFLAKGYPSYLAYVVDAKEEKKSLEDVKIVQNFLDVFPEDLPGLPPERQVEFQIDLTPGAAPIDRAPYRLAPTEMREMMTQLQELLEKGFIRPSSSP</sequence>
<organism evidence="1 2">
    <name type="scientific">Arctium lappa</name>
    <name type="common">Greater burdock</name>
    <name type="synonym">Lappa major</name>
    <dbReference type="NCBI Taxonomy" id="4217"/>
    <lineage>
        <taxon>Eukaryota</taxon>
        <taxon>Viridiplantae</taxon>
        <taxon>Streptophyta</taxon>
        <taxon>Embryophyta</taxon>
        <taxon>Tracheophyta</taxon>
        <taxon>Spermatophyta</taxon>
        <taxon>Magnoliopsida</taxon>
        <taxon>eudicotyledons</taxon>
        <taxon>Gunneridae</taxon>
        <taxon>Pentapetalae</taxon>
        <taxon>asterids</taxon>
        <taxon>campanulids</taxon>
        <taxon>Asterales</taxon>
        <taxon>Asteraceae</taxon>
        <taxon>Carduoideae</taxon>
        <taxon>Cardueae</taxon>
        <taxon>Arctiinae</taxon>
        <taxon>Arctium</taxon>
    </lineage>
</organism>
<comment type="caution">
    <text evidence="1">The sequence shown here is derived from an EMBL/GenBank/DDBJ whole genome shotgun (WGS) entry which is preliminary data.</text>
</comment>
<keyword evidence="2" id="KW-1185">Reference proteome</keyword>
<proteinExistence type="predicted"/>
<evidence type="ECO:0000313" key="1">
    <source>
        <dbReference type="EMBL" id="KAI3729056.1"/>
    </source>
</evidence>
<protein>
    <submittedName>
        <fullName evidence="1">Uncharacterized protein</fullName>
    </submittedName>
</protein>
<reference evidence="2" key="1">
    <citation type="journal article" date="2022" name="Mol. Ecol. Resour.">
        <title>The genomes of chicory, endive, great burdock and yacon provide insights into Asteraceae palaeo-polyploidization history and plant inulin production.</title>
        <authorList>
            <person name="Fan W."/>
            <person name="Wang S."/>
            <person name="Wang H."/>
            <person name="Wang A."/>
            <person name="Jiang F."/>
            <person name="Liu H."/>
            <person name="Zhao H."/>
            <person name="Xu D."/>
            <person name="Zhang Y."/>
        </authorList>
    </citation>
    <scope>NUCLEOTIDE SEQUENCE [LARGE SCALE GENOMIC DNA]</scope>
    <source>
        <strain evidence="2">cv. Niubang</strain>
    </source>
</reference>
<name>A0ACB9C474_ARCLA</name>
<gene>
    <name evidence="1" type="ORF">L6452_17703</name>
</gene>
<reference evidence="1 2" key="2">
    <citation type="journal article" date="2022" name="Mol. Ecol. Resour.">
        <title>The genomes of chicory, endive, great burdock and yacon provide insights into Asteraceae paleo-polyploidization history and plant inulin production.</title>
        <authorList>
            <person name="Fan W."/>
            <person name="Wang S."/>
            <person name="Wang H."/>
            <person name="Wang A."/>
            <person name="Jiang F."/>
            <person name="Liu H."/>
            <person name="Zhao H."/>
            <person name="Xu D."/>
            <person name="Zhang Y."/>
        </authorList>
    </citation>
    <scope>NUCLEOTIDE SEQUENCE [LARGE SCALE GENOMIC DNA]</scope>
    <source>
        <strain evidence="2">cv. Niubang</strain>
    </source>
</reference>
<dbReference type="Proteomes" id="UP001055879">
    <property type="component" value="Linkage Group LG05"/>
</dbReference>
<evidence type="ECO:0000313" key="2">
    <source>
        <dbReference type="Proteomes" id="UP001055879"/>
    </source>
</evidence>
<dbReference type="EMBL" id="CM042051">
    <property type="protein sequence ID" value="KAI3729056.1"/>
    <property type="molecule type" value="Genomic_DNA"/>
</dbReference>